<evidence type="ECO:0000313" key="9">
    <source>
        <dbReference type="Proteomes" id="UP000036367"/>
    </source>
</evidence>
<evidence type="ECO:0000256" key="5">
    <source>
        <dbReference type="ARBA" id="ARBA00022691"/>
    </source>
</evidence>
<dbReference type="SMART" id="SM00317">
    <property type="entry name" value="SET"/>
    <property type="match status" value="1"/>
</dbReference>
<sequence length="170" mass="19597">MTALDKQRRKKLQAVVDKDYSYRSYYDDDIEVKGTGRCGFGVYAARQFQPGELVFEVTGQLIHKKHYVGSEYVMDLDKDWYLEPSTPGAFMNHSCSPNCELVQLTNFSLGVVAICNIEAETEITFDYAWEAFDWNPKCQCGARNCRGWVVSEEEVKKMKRLAKGRKKKPR</sequence>
<dbReference type="InterPro" id="IPR046341">
    <property type="entry name" value="SET_dom_sf"/>
</dbReference>
<dbReference type="InterPro" id="IPR003616">
    <property type="entry name" value="Post-SET_dom"/>
</dbReference>
<feature type="domain" description="SET" evidence="6">
    <location>
        <begin position="28"/>
        <end position="128"/>
    </location>
</feature>
<proteinExistence type="predicted"/>
<dbReference type="PROSITE" id="PS50868">
    <property type="entry name" value="POST_SET"/>
    <property type="match status" value="1"/>
</dbReference>
<keyword evidence="3" id="KW-0489">Methyltransferase</keyword>
<dbReference type="GO" id="GO:0032259">
    <property type="term" value="P:methylation"/>
    <property type="evidence" value="ECO:0007669"/>
    <property type="project" value="UniProtKB-KW"/>
</dbReference>
<comment type="caution">
    <text evidence="8">The sequence shown here is derived from an EMBL/GenBank/DDBJ whole genome shotgun (WGS) entry which is preliminary data.</text>
</comment>
<name>A0A0J1BAM1_RHOIS</name>
<keyword evidence="4" id="KW-0808">Transferase</keyword>
<feature type="domain" description="Post-SET" evidence="7">
    <location>
        <begin position="134"/>
        <end position="150"/>
    </location>
</feature>
<evidence type="ECO:0000256" key="1">
    <source>
        <dbReference type="ARBA" id="ARBA00004286"/>
    </source>
</evidence>
<evidence type="ECO:0000313" key="8">
    <source>
        <dbReference type="EMBL" id="KLU03573.1"/>
    </source>
</evidence>
<dbReference type="GO" id="GO:0008168">
    <property type="term" value="F:methyltransferase activity"/>
    <property type="evidence" value="ECO:0007669"/>
    <property type="project" value="UniProtKB-KW"/>
</dbReference>
<dbReference type="PATRIC" id="fig|595434.4.peg.4142"/>
<dbReference type="PROSITE" id="PS50280">
    <property type="entry name" value="SET"/>
    <property type="match status" value="1"/>
</dbReference>
<comment type="subcellular location">
    <subcellularLocation>
        <location evidence="1">Chromosome</location>
    </subcellularLocation>
</comment>
<accession>A0A0J1BAM1</accession>
<dbReference type="RefSeq" id="WP_047815643.1">
    <property type="nucleotide sequence ID" value="NZ_LECT01000035.1"/>
</dbReference>
<keyword evidence="2" id="KW-0158">Chromosome</keyword>
<dbReference type="STRING" id="595434.RISK_004364"/>
<dbReference type="OrthoDB" id="9804945at2"/>
<keyword evidence="5" id="KW-0949">S-adenosyl-L-methionine</keyword>
<evidence type="ECO:0000259" key="6">
    <source>
        <dbReference type="PROSITE" id="PS50280"/>
    </source>
</evidence>
<keyword evidence="9" id="KW-1185">Reference proteome</keyword>
<evidence type="ECO:0000256" key="2">
    <source>
        <dbReference type="ARBA" id="ARBA00022454"/>
    </source>
</evidence>
<evidence type="ECO:0000256" key="3">
    <source>
        <dbReference type="ARBA" id="ARBA00022603"/>
    </source>
</evidence>
<dbReference type="SUPFAM" id="SSF82199">
    <property type="entry name" value="SET domain"/>
    <property type="match status" value="1"/>
</dbReference>
<dbReference type="PANTHER" id="PTHR22884">
    <property type="entry name" value="SET DOMAIN PROTEINS"/>
    <property type="match status" value="1"/>
</dbReference>
<evidence type="ECO:0000256" key="4">
    <source>
        <dbReference type="ARBA" id="ARBA00022679"/>
    </source>
</evidence>
<gene>
    <name evidence="8" type="ORF">RISK_004364</name>
</gene>
<dbReference type="Pfam" id="PF00856">
    <property type="entry name" value="SET"/>
    <property type="match status" value="1"/>
</dbReference>
<dbReference type="InterPro" id="IPR001214">
    <property type="entry name" value="SET_dom"/>
</dbReference>
<evidence type="ECO:0000259" key="7">
    <source>
        <dbReference type="PROSITE" id="PS50868"/>
    </source>
</evidence>
<dbReference type="GO" id="GO:0005694">
    <property type="term" value="C:chromosome"/>
    <property type="evidence" value="ECO:0007669"/>
    <property type="project" value="UniProtKB-SubCell"/>
</dbReference>
<organism evidence="8 9">
    <name type="scientific">Rhodopirellula islandica</name>
    <dbReference type="NCBI Taxonomy" id="595434"/>
    <lineage>
        <taxon>Bacteria</taxon>
        <taxon>Pseudomonadati</taxon>
        <taxon>Planctomycetota</taxon>
        <taxon>Planctomycetia</taxon>
        <taxon>Pirellulales</taxon>
        <taxon>Pirellulaceae</taxon>
        <taxon>Rhodopirellula</taxon>
    </lineage>
</organism>
<dbReference type="AlphaFoldDB" id="A0A0J1BAM1"/>
<protein>
    <submittedName>
        <fullName evidence="8">SET domain-containing protein</fullName>
    </submittedName>
</protein>
<dbReference type="EMBL" id="LECT01000035">
    <property type="protein sequence ID" value="KLU03573.1"/>
    <property type="molecule type" value="Genomic_DNA"/>
</dbReference>
<dbReference type="InterPro" id="IPR050777">
    <property type="entry name" value="SET2_Histone-Lys_MeTrsfase"/>
</dbReference>
<dbReference type="Proteomes" id="UP000036367">
    <property type="component" value="Unassembled WGS sequence"/>
</dbReference>
<dbReference type="Gene3D" id="2.170.270.10">
    <property type="entry name" value="SET domain"/>
    <property type="match status" value="1"/>
</dbReference>
<reference evidence="8" key="1">
    <citation type="submission" date="2015-05" db="EMBL/GenBank/DDBJ databases">
        <title>Permanent draft genome of Rhodopirellula islandicus K833.</title>
        <authorList>
            <person name="Kizina J."/>
            <person name="Richter M."/>
            <person name="Glockner F.O."/>
            <person name="Harder J."/>
        </authorList>
    </citation>
    <scope>NUCLEOTIDE SEQUENCE [LARGE SCALE GENOMIC DNA]</scope>
    <source>
        <strain evidence="8">K833</strain>
    </source>
</reference>